<dbReference type="Proteomes" id="UP001058074">
    <property type="component" value="Unassembled WGS sequence"/>
</dbReference>
<organism evidence="1 2">
    <name type="scientific">Inconstantimicrobium mannanitabidum</name>
    <dbReference type="NCBI Taxonomy" id="1604901"/>
    <lineage>
        <taxon>Bacteria</taxon>
        <taxon>Bacillati</taxon>
        <taxon>Bacillota</taxon>
        <taxon>Clostridia</taxon>
        <taxon>Eubacteriales</taxon>
        <taxon>Clostridiaceae</taxon>
        <taxon>Inconstantimicrobium</taxon>
    </lineage>
</organism>
<reference evidence="1" key="1">
    <citation type="journal article" date="2025" name="Int. J. Syst. Evol. Microbiol.">
        <title>Inconstantimicrobium mannanitabidum sp. nov., a novel member of the family Clostridiaceae isolated from anoxic soil under the treatment of reductive soil disinfestation.</title>
        <authorList>
            <person name="Ueki A."/>
            <person name="Tonouchi A."/>
            <person name="Honma S."/>
            <person name="Kaku N."/>
            <person name="Ueki K."/>
        </authorList>
    </citation>
    <scope>NUCLEOTIDE SEQUENCE</scope>
    <source>
        <strain evidence="1">TW13</strain>
    </source>
</reference>
<keyword evidence="2" id="KW-1185">Reference proteome</keyword>
<sequence length="181" mass="21506">MGKVAVSFGRYNYFNKGQFETIRTILEKYDKLVLGVVNPDKEGAEEVEKFKEKYRDFYDTCDLKVLEVPLKYNDKKVIIEKSLRSLGVYNVEVVEVKRVEYFPSIFNKTFPKDRYDLVFPILKTKFDIVRNDAFEEILEREVIKVVPKFESHNSDSKNIRDNIVYYDEEIIQIYKRSGIEI</sequence>
<evidence type="ECO:0000313" key="1">
    <source>
        <dbReference type="EMBL" id="GKX68400.1"/>
    </source>
</evidence>
<evidence type="ECO:0000313" key="2">
    <source>
        <dbReference type="Proteomes" id="UP001058074"/>
    </source>
</evidence>
<proteinExistence type="predicted"/>
<name>A0ACB5RH28_9CLOT</name>
<dbReference type="EMBL" id="BROD01000001">
    <property type="protein sequence ID" value="GKX68400.1"/>
    <property type="molecule type" value="Genomic_DNA"/>
</dbReference>
<gene>
    <name evidence="1" type="ORF">rsdtw13_36580</name>
</gene>
<comment type="caution">
    <text evidence="1">The sequence shown here is derived from an EMBL/GenBank/DDBJ whole genome shotgun (WGS) entry which is preliminary data.</text>
</comment>
<protein>
    <submittedName>
        <fullName evidence="1">Uncharacterized protein</fullName>
    </submittedName>
</protein>
<accession>A0ACB5RH28</accession>